<proteinExistence type="predicted"/>
<protein>
    <submittedName>
        <fullName evidence="2">Hypothetical_protein</fullName>
    </submittedName>
</protein>
<evidence type="ECO:0000313" key="2">
    <source>
        <dbReference type="EMBL" id="CAL6017488.1"/>
    </source>
</evidence>
<keyword evidence="3" id="KW-1185">Reference proteome</keyword>
<organism evidence="1">
    <name type="scientific">Hexamita inflata</name>
    <dbReference type="NCBI Taxonomy" id="28002"/>
    <lineage>
        <taxon>Eukaryota</taxon>
        <taxon>Metamonada</taxon>
        <taxon>Diplomonadida</taxon>
        <taxon>Hexamitidae</taxon>
        <taxon>Hexamitinae</taxon>
        <taxon>Hexamita</taxon>
    </lineage>
</organism>
<accession>A0AA86PKX8</accession>
<reference evidence="2 3" key="2">
    <citation type="submission" date="2024-07" db="EMBL/GenBank/DDBJ databases">
        <authorList>
            <person name="Akdeniz Z."/>
        </authorList>
    </citation>
    <scope>NUCLEOTIDE SEQUENCE [LARGE SCALE GENOMIC DNA]</scope>
</reference>
<evidence type="ECO:0000313" key="1">
    <source>
        <dbReference type="EMBL" id="CAI9940401.1"/>
    </source>
</evidence>
<reference evidence="1" key="1">
    <citation type="submission" date="2023-06" db="EMBL/GenBank/DDBJ databases">
        <authorList>
            <person name="Kurt Z."/>
        </authorList>
    </citation>
    <scope>NUCLEOTIDE SEQUENCE</scope>
</reference>
<dbReference type="EMBL" id="CAXDID020000078">
    <property type="protein sequence ID" value="CAL6017488.1"/>
    <property type="molecule type" value="Genomic_DNA"/>
</dbReference>
<dbReference type="EMBL" id="CATOUU010000675">
    <property type="protein sequence ID" value="CAI9940401.1"/>
    <property type="molecule type" value="Genomic_DNA"/>
</dbReference>
<comment type="caution">
    <text evidence="1">The sequence shown here is derived from an EMBL/GenBank/DDBJ whole genome shotgun (WGS) entry which is preliminary data.</text>
</comment>
<gene>
    <name evidence="2" type="ORF">HINF_LOCUS26016</name>
    <name evidence="1" type="ORF">HINF_LOCUS28046</name>
</gene>
<evidence type="ECO:0000313" key="3">
    <source>
        <dbReference type="Proteomes" id="UP001642409"/>
    </source>
</evidence>
<dbReference type="AlphaFoldDB" id="A0AA86PKX8"/>
<sequence>MILKKRKLHNLAQPSDYNQLINISNLILNQKFINDNKHHETAYEYLKTTQKQLDLFSVNGSSYFQYSIFSSKTAGTKQLLQLTHYCYIKLYKMCVNTKIEVLLQKLKNGIVDQDFQDPTTIQRF</sequence>
<name>A0AA86PKX8_9EUKA</name>
<dbReference type="Proteomes" id="UP001642409">
    <property type="component" value="Unassembled WGS sequence"/>
</dbReference>